<proteinExistence type="predicted"/>
<organism evidence="1">
    <name type="scientific">marine metagenome</name>
    <dbReference type="NCBI Taxonomy" id="408172"/>
    <lineage>
        <taxon>unclassified sequences</taxon>
        <taxon>metagenomes</taxon>
        <taxon>ecological metagenomes</taxon>
    </lineage>
</organism>
<dbReference type="EMBL" id="UINC01226809">
    <property type="protein sequence ID" value="SVE57450.1"/>
    <property type="molecule type" value="Genomic_DNA"/>
</dbReference>
<accession>A0A383EMB4</accession>
<reference evidence="1" key="1">
    <citation type="submission" date="2018-05" db="EMBL/GenBank/DDBJ databases">
        <authorList>
            <person name="Lanie J.A."/>
            <person name="Ng W.-L."/>
            <person name="Kazmierczak K.M."/>
            <person name="Andrzejewski T.M."/>
            <person name="Davidsen T.M."/>
            <person name="Wayne K.J."/>
            <person name="Tettelin H."/>
            <person name="Glass J.I."/>
            <person name="Rusch D."/>
            <person name="Podicherti R."/>
            <person name="Tsui H.-C.T."/>
            <person name="Winkler M.E."/>
        </authorList>
    </citation>
    <scope>NUCLEOTIDE SEQUENCE</scope>
</reference>
<protein>
    <submittedName>
        <fullName evidence="1">Uncharacterized protein</fullName>
    </submittedName>
</protein>
<feature type="non-terminal residue" evidence="1">
    <location>
        <position position="60"/>
    </location>
</feature>
<sequence>MVLWISVVDERVIERGLEVPVEFEHIPSTLEITGHPPDTVRVRLRGAAGLMSSLQPGDVV</sequence>
<name>A0A383EMB4_9ZZZZ</name>
<dbReference type="AlphaFoldDB" id="A0A383EMB4"/>
<dbReference type="Gene3D" id="2.170.120.30">
    <property type="match status" value="1"/>
</dbReference>
<evidence type="ECO:0000313" key="1">
    <source>
        <dbReference type="EMBL" id="SVE57450.1"/>
    </source>
</evidence>
<gene>
    <name evidence="1" type="ORF">METZ01_LOCUS510304</name>
</gene>